<proteinExistence type="predicted"/>
<evidence type="ECO:0000313" key="1">
    <source>
        <dbReference type="EMBL" id="KAK3713737.1"/>
    </source>
</evidence>
<evidence type="ECO:0000313" key="2">
    <source>
        <dbReference type="Proteomes" id="UP001281147"/>
    </source>
</evidence>
<comment type="caution">
    <text evidence="1">The sequence shown here is derived from an EMBL/GenBank/DDBJ whole genome shotgun (WGS) entry which is preliminary data.</text>
</comment>
<dbReference type="Proteomes" id="UP001281147">
    <property type="component" value="Unassembled WGS sequence"/>
</dbReference>
<reference evidence="1" key="1">
    <citation type="submission" date="2023-07" db="EMBL/GenBank/DDBJ databases">
        <title>Black Yeasts Isolated from many extreme environments.</title>
        <authorList>
            <person name="Coleine C."/>
            <person name="Stajich J.E."/>
            <person name="Selbmann L."/>
        </authorList>
    </citation>
    <scope>NUCLEOTIDE SEQUENCE</scope>
    <source>
        <strain evidence="1">CCFEE 5714</strain>
    </source>
</reference>
<organism evidence="1 2">
    <name type="scientific">Vermiconidia calcicola</name>
    <dbReference type="NCBI Taxonomy" id="1690605"/>
    <lineage>
        <taxon>Eukaryota</taxon>
        <taxon>Fungi</taxon>
        <taxon>Dikarya</taxon>
        <taxon>Ascomycota</taxon>
        <taxon>Pezizomycotina</taxon>
        <taxon>Dothideomycetes</taxon>
        <taxon>Dothideomycetidae</taxon>
        <taxon>Mycosphaerellales</taxon>
        <taxon>Extremaceae</taxon>
        <taxon>Vermiconidia</taxon>
    </lineage>
</organism>
<keyword evidence="2" id="KW-1185">Reference proteome</keyword>
<protein>
    <submittedName>
        <fullName evidence="1">Uncharacterized protein</fullName>
    </submittedName>
</protein>
<accession>A0ACC3NCJ8</accession>
<name>A0ACC3NCJ8_9PEZI</name>
<dbReference type="EMBL" id="JAUTXU010000060">
    <property type="protein sequence ID" value="KAK3713737.1"/>
    <property type="molecule type" value="Genomic_DNA"/>
</dbReference>
<gene>
    <name evidence="1" type="ORF">LTR37_008223</name>
</gene>
<sequence length="560" mass="62534">MATGPDNTQDNPGIMVLTFTLCGCPDTENTVEIEKNTTTTGDCERALLQEFGAEDDNSVIRLHFGTEPCSVQRSVQDLFNIIASRGMTVPDEVFCLHFLGSTTSERSSATDEEMTEPLNQVEDSTLHADETSNDDSASASDANNVMMEDDNGQGPEEDEVEHFEIQANNDPLISVKLNFVSDPSRLPLDPMIWSERTLSFPSKTSFKDVFVDMLEHSRLVLGGDPALCRKGQQCIRFRPCVTHRNERARYANHDQFGKSHIEHLEDFFEDPSADDLSISVTANLTLDGTWSTSDAPFKILFQAWCRDYEIYRIGDDAEGGMPYHCDTKDTLVGWLDKKNKKAKLGVHAVRTCLVNGRRLGDCDTGRLIGGIIPASLALDERYGGISASESMISEFLKADENAAITEALARDSPVAPVYSFNHSGPEMRGVGYHKWPDGKNIIVNVRFVDLWTKTATDETAEWLPFYDHGSVLYQGGNTFLDVMRSVNHQLEDVVGKKEQSRIDALFNDHNVGKWKYLLWVLPQKRNVTKMFRFQGGSLARFMSADGKARQLYMEAHIVAA</sequence>